<dbReference type="RefSeq" id="WP_377505038.1">
    <property type="nucleotide sequence ID" value="NZ_JBHULU010000010.1"/>
</dbReference>
<evidence type="ECO:0000313" key="2">
    <source>
        <dbReference type="EMBL" id="MFD2513790.1"/>
    </source>
</evidence>
<protein>
    <submittedName>
        <fullName evidence="2">LPS assembly protein LptD</fullName>
    </submittedName>
</protein>
<gene>
    <name evidence="2" type="ORF">ACFSRY_07915</name>
</gene>
<dbReference type="Pfam" id="PF19838">
    <property type="entry name" value="LptD_2"/>
    <property type="match status" value="1"/>
</dbReference>
<sequence length="885" mass="100107">MRYILILLLLLQFALLSPSLVSGQRLSRPTTVPQDTATVGQDSVRLSAPKGDIETTIKYSARDSILFEVGSKVVNLYGDAKINYGTMSLEAAYIQIDYETNTLTATTLPDSTGKEIGTPVFTQGSETYAANRIAYNYKTRKGRISEVVTQQGEGYVHAAVVKKNQDNEFFGLRAQYTTCNLEHPHFYIGTSKMKGIPNDKVMTGPFNLVIGDIPTPLGFLFGLFPTPRQNNRASGVIVPSFGETRAQGFYLSNGGYYFAWNDYIGTRLTGDVYSLGGYKVNMDNTYRKRYAYSGSLGFSYQYFKNDEADVERSRSTTDNLLAALPPTQRTIWINWSHTPIPKPGQGRFSASVNAGSSGHQRLNYNSPSQYLSPTFNSNISYQKNIENTPFSYTAKLSQSQTTSGVYNFILPDLNFSMTPTSFFEIFTDNLPTGRWYEQFTVGYNLNAQNRVSNLTRPAGDNFQGIPVIGARGDIDTIQLDNFSRLWENGQRSATHNLQVNLGSYKLLRYFNFSPTVSYREAWFDERYTFRFDPDSQKIAVDTTNFGRIYEYNAGASLSTTIYGTAYIKGKRVEAIRHLIRPSISYNYRPDFGRESFGFYQRVQTTSFPIGDQDPFRLLPRFANVPGPGLQNQVSFNIQNNLEMKVRSKGDSAKTEFEKIRLIDNLSLTSAYNFAADSLKLSPINMSMNTNLFKIFNVNFTSTFEPYKRDSLGRQIDEYVFDFSKLKLANLTNANFSVGASFNPEARRTQTRTPSNLPALQPDMDPLLPQYVDFKIPWTLSFDYTIGYFKNFRPGTADNITQSLGVDGSLNLTDKWKITYFASYDFTSNNIANARLQIYRDLHCWEMSIGWIPYGFAQGYNITINAKSSLLQDLRLTRNRSARNNF</sequence>
<comment type="caution">
    <text evidence="2">The sequence shown here is derived from an EMBL/GenBank/DDBJ whole genome shotgun (WGS) entry which is preliminary data.</text>
</comment>
<keyword evidence="3" id="KW-1185">Reference proteome</keyword>
<organism evidence="2 3">
    <name type="scientific">Pontibacter locisalis</name>
    <dbReference type="NCBI Taxonomy" id="1719035"/>
    <lineage>
        <taxon>Bacteria</taxon>
        <taxon>Pseudomonadati</taxon>
        <taxon>Bacteroidota</taxon>
        <taxon>Cytophagia</taxon>
        <taxon>Cytophagales</taxon>
        <taxon>Hymenobacteraceae</taxon>
        <taxon>Pontibacter</taxon>
    </lineage>
</organism>
<dbReference type="InterPro" id="IPR045659">
    <property type="entry name" value="LptD_2"/>
</dbReference>
<evidence type="ECO:0000259" key="1">
    <source>
        <dbReference type="Pfam" id="PF19838"/>
    </source>
</evidence>
<dbReference type="PANTHER" id="PTHR30189">
    <property type="entry name" value="LPS-ASSEMBLY PROTEIN"/>
    <property type="match status" value="1"/>
</dbReference>
<feature type="domain" description="LPS-assembly protein LptD central" evidence="1">
    <location>
        <begin position="201"/>
        <end position="706"/>
    </location>
</feature>
<evidence type="ECO:0000313" key="3">
    <source>
        <dbReference type="Proteomes" id="UP001597544"/>
    </source>
</evidence>
<proteinExistence type="predicted"/>
<dbReference type="EMBL" id="JBHULU010000010">
    <property type="protein sequence ID" value="MFD2513790.1"/>
    <property type="molecule type" value="Genomic_DNA"/>
</dbReference>
<accession>A0ABW5ILD5</accession>
<reference evidence="3" key="1">
    <citation type="journal article" date="2019" name="Int. J. Syst. Evol. Microbiol.">
        <title>The Global Catalogue of Microorganisms (GCM) 10K type strain sequencing project: providing services to taxonomists for standard genome sequencing and annotation.</title>
        <authorList>
            <consortium name="The Broad Institute Genomics Platform"/>
            <consortium name="The Broad Institute Genome Sequencing Center for Infectious Disease"/>
            <person name="Wu L."/>
            <person name="Ma J."/>
        </authorList>
    </citation>
    <scope>NUCLEOTIDE SEQUENCE [LARGE SCALE GENOMIC DNA]</scope>
    <source>
        <strain evidence="3">KCTC 42498</strain>
    </source>
</reference>
<dbReference type="PANTHER" id="PTHR30189:SF1">
    <property type="entry name" value="LPS-ASSEMBLY PROTEIN LPTD"/>
    <property type="match status" value="1"/>
</dbReference>
<dbReference type="InterPro" id="IPR050218">
    <property type="entry name" value="LptD"/>
</dbReference>
<dbReference type="Proteomes" id="UP001597544">
    <property type="component" value="Unassembled WGS sequence"/>
</dbReference>
<name>A0ABW5ILD5_9BACT</name>